<feature type="chain" id="PRO_5045228465" description="Bulb-type lectin domain-containing protein" evidence="1">
    <location>
        <begin position="27"/>
        <end position="284"/>
    </location>
</feature>
<evidence type="ECO:0000259" key="2">
    <source>
        <dbReference type="PROSITE" id="PS50927"/>
    </source>
</evidence>
<evidence type="ECO:0000313" key="4">
    <source>
        <dbReference type="Proteomes" id="UP001056681"/>
    </source>
</evidence>
<dbReference type="Proteomes" id="UP001056681">
    <property type="component" value="Chromosome"/>
</dbReference>
<dbReference type="EMBL" id="CP063231">
    <property type="protein sequence ID" value="URL57830.1"/>
    <property type="molecule type" value="Genomic_DNA"/>
</dbReference>
<feature type="signal peptide" evidence="1">
    <location>
        <begin position="1"/>
        <end position="26"/>
    </location>
</feature>
<dbReference type="Gene3D" id="2.90.10.30">
    <property type="match status" value="1"/>
</dbReference>
<dbReference type="RefSeq" id="WP_250338639.1">
    <property type="nucleotide sequence ID" value="NZ_CP063231.1"/>
</dbReference>
<keyword evidence="1" id="KW-0732">Signal</keyword>
<protein>
    <recommendedName>
        <fullName evidence="2">Bulb-type lectin domain-containing protein</fullName>
    </recommendedName>
</protein>
<dbReference type="PROSITE" id="PS50927">
    <property type="entry name" value="BULB_LECTIN"/>
    <property type="match status" value="1"/>
</dbReference>
<keyword evidence="4" id="KW-1185">Reference proteome</keyword>
<name>A0ABY4SZU9_9GAMM</name>
<organism evidence="3 4">
    <name type="scientific">Luteibacter flocculans</name>
    <dbReference type="NCBI Taxonomy" id="2780091"/>
    <lineage>
        <taxon>Bacteria</taxon>
        <taxon>Pseudomonadati</taxon>
        <taxon>Pseudomonadota</taxon>
        <taxon>Gammaproteobacteria</taxon>
        <taxon>Lysobacterales</taxon>
        <taxon>Rhodanobacteraceae</taxon>
        <taxon>Luteibacter</taxon>
    </lineage>
</organism>
<gene>
    <name evidence="3" type="ORF">IM816_14600</name>
</gene>
<accession>A0ABY4SZU9</accession>
<dbReference type="SMART" id="SM00108">
    <property type="entry name" value="B_lectin"/>
    <property type="match status" value="1"/>
</dbReference>
<evidence type="ECO:0000313" key="3">
    <source>
        <dbReference type="EMBL" id="URL57830.1"/>
    </source>
</evidence>
<feature type="domain" description="Bulb-type lectin" evidence="2">
    <location>
        <begin position="26"/>
        <end position="150"/>
    </location>
</feature>
<dbReference type="InterPro" id="IPR036426">
    <property type="entry name" value="Bulb-type_lectin_dom_sf"/>
</dbReference>
<dbReference type="SUPFAM" id="SSF51110">
    <property type="entry name" value="alpha-D-mannose-specific plant lectins"/>
    <property type="match status" value="2"/>
</dbReference>
<sequence length="284" mass="31439">MNLDKRAAWAVIFLVFGLLDTGAAEAATLRTGESMSPGQKLYSDTGRYFATLQTDGNFIVYRDDGHVIWATYTHGRGVVRATMQTDGNFVLYDSNNHPVWSTGTRGAWHMFSVSEYGQAMVLTVQDWWQTRTGNPRLAQGNPLIFPYQFVFQPGQMHSTGGPHSVTFQTDGNLVVSRFGQPIWSSHTPRATQASVAYGLYISDGGITRFQAPARYKPVPSPGTALEFTLGYVALFPDGNLVAYRAVPVWTAAHDHIPLRERPKIPHCVGDPIKCGTNSIRRGWK</sequence>
<reference evidence="3" key="1">
    <citation type="submission" date="2020-10" db="EMBL/GenBank/DDBJ databases">
        <title>Whole-genome sequence of Luteibacter sp. EIF3.</title>
        <authorList>
            <person name="Friedrich I."/>
            <person name="Hertel R."/>
            <person name="Daniel R."/>
        </authorList>
    </citation>
    <scope>NUCLEOTIDE SEQUENCE</scope>
    <source>
        <strain evidence="3">EIF3</strain>
    </source>
</reference>
<evidence type="ECO:0000256" key="1">
    <source>
        <dbReference type="SAM" id="SignalP"/>
    </source>
</evidence>
<dbReference type="InterPro" id="IPR001480">
    <property type="entry name" value="Bulb-type_lectin_dom"/>
</dbReference>
<dbReference type="Gene3D" id="2.90.10.10">
    <property type="entry name" value="Bulb-type lectin domain"/>
    <property type="match status" value="1"/>
</dbReference>
<proteinExistence type="predicted"/>